<evidence type="ECO:0000256" key="2">
    <source>
        <dbReference type="ARBA" id="ARBA00022688"/>
    </source>
</evidence>
<accession>A0A9W6IVU4</accession>
<evidence type="ECO:0000256" key="6">
    <source>
        <dbReference type="ARBA" id="ARBA00023033"/>
    </source>
</evidence>
<comment type="pathway">
    <text evidence="1">Cofactor biosynthesis; ubiquinone biosynthesis.</text>
</comment>
<dbReference type="GO" id="GO:0046872">
    <property type="term" value="F:metal ion binding"/>
    <property type="evidence" value="ECO:0007669"/>
    <property type="project" value="UniProtKB-KW"/>
</dbReference>
<keyword evidence="10" id="KW-1185">Reference proteome</keyword>
<keyword evidence="4 9" id="KW-0560">Oxidoreductase</keyword>
<dbReference type="EMBL" id="JAFBCY010000001">
    <property type="protein sequence ID" value="MBM7850806.1"/>
    <property type="molecule type" value="Genomic_DNA"/>
</dbReference>
<dbReference type="RefSeq" id="WP_204949182.1">
    <property type="nucleotide sequence ID" value="NZ_BSFF01000002.1"/>
</dbReference>
<dbReference type="GO" id="GO:0008682">
    <property type="term" value="F:3-demethoxyubiquinol 3-hydroxylase activity"/>
    <property type="evidence" value="ECO:0007669"/>
    <property type="project" value="TreeGrafter"/>
</dbReference>
<evidence type="ECO:0000256" key="3">
    <source>
        <dbReference type="ARBA" id="ARBA00022723"/>
    </source>
</evidence>
<evidence type="ECO:0000313" key="9">
    <source>
        <dbReference type="EMBL" id="MBM7850806.1"/>
    </source>
</evidence>
<keyword evidence="2" id="KW-0831">Ubiquinone biosynthesis</keyword>
<proteinExistence type="predicted"/>
<evidence type="ECO:0000313" key="8">
    <source>
        <dbReference type="EMBL" id="GLK56100.1"/>
    </source>
</evidence>
<dbReference type="Gene3D" id="1.20.1260.10">
    <property type="match status" value="1"/>
</dbReference>
<dbReference type="SUPFAM" id="SSF47240">
    <property type="entry name" value="Ferritin-like"/>
    <property type="match status" value="1"/>
</dbReference>
<dbReference type="InterPro" id="IPR012347">
    <property type="entry name" value="Ferritin-like"/>
</dbReference>
<dbReference type="PANTHER" id="PTHR11237:SF4">
    <property type="entry name" value="5-DEMETHOXYUBIQUINONE HYDROXYLASE, MITOCHONDRIAL"/>
    <property type="match status" value="1"/>
</dbReference>
<dbReference type="EMBL" id="BSFF01000002">
    <property type="protein sequence ID" value="GLK56100.1"/>
    <property type="molecule type" value="Genomic_DNA"/>
</dbReference>
<dbReference type="AlphaFoldDB" id="A0A9W6IVU4"/>
<keyword evidence="6 9" id="KW-0503">Monooxygenase</keyword>
<name>A0A9W6IVU4_9HYPH</name>
<dbReference type="Proteomes" id="UP001143400">
    <property type="component" value="Unassembled WGS sequence"/>
</dbReference>
<gene>
    <name evidence="8" type="ORF">GCM10008170_21190</name>
    <name evidence="9" type="ORF">JOD31_001018</name>
</gene>
<reference evidence="8" key="1">
    <citation type="journal article" date="2014" name="Int. J. Syst. Evol. Microbiol.">
        <title>Complete genome sequence of Corynebacterium casei LMG S-19264T (=DSM 44701T), isolated from a smear-ripened cheese.</title>
        <authorList>
            <consortium name="US DOE Joint Genome Institute (JGI-PGF)"/>
            <person name="Walter F."/>
            <person name="Albersmeier A."/>
            <person name="Kalinowski J."/>
            <person name="Ruckert C."/>
        </authorList>
    </citation>
    <scope>NUCLEOTIDE SEQUENCE</scope>
    <source>
        <strain evidence="8">VKM B-1606</strain>
    </source>
</reference>
<reference evidence="9 10" key="2">
    <citation type="submission" date="2021-01" db="EMBL/GenBank/DDBJ databases">
        <title>Genomic Encyclopedia of Type Strains, Phase IV (KMG-IV): sequencing the most valuable type-strain genomes for metagenomic binning, comparative biology and taxonomic classification.</title>
        <authorList>
            <person name="Goeker M."/>
        </authorList>
    </citation>
    <scope>NUCLEOTIDE SEQUENCE [LARGE SCALE GENOMIC DNA]</scope>
    <source>
        <strain evidence="9 10">DSM 6130</strain>
    </source>
</reference>
<evidence type="ECO:0000313" key="11">
    <source>
        <dbReference type="Proteomes" id="UP001143400"/>
    </source>
</evidence>
<evidence type="ECO:0000313" key="10">
    <source>
        <dbReference type="Proteomes" id="UP000758856"/>
    </source>
</evidence>
<dbReference type="EC" id="1.14.13.-" evidence="9"/>
<sequence length="193" mass="21628">MTDLSLRDALAIKRIVRVNHAGEYGAIRIYAAQIAVARQLFPDIAPALRQMRADEIDHCAKFFAAMPARNSRPCRIMQLWSLGGVVLGVATALAGRRTIWICTAAVEETVHRHLDDQLRFLEGRDPELHAVILGIRAEELEHLRHAEAHLEGATPDAFERSLRAGVRMVTESLIWLSTWGDSSRMARTLRETS</sequence>
<protein>
    <submittedName>
        <fullName evidence="9">Ubiquinone biosynthesis monooxygenase Coq7</fullName>
        <ecNumber evidence="9">1.14.13.-</ecNumber>
    </submittedName>
</protein>
<dbReference type="Pfam" id="PF03232">
    <property type="entry name" value="COQ7"/>
    <property type="match status" value="1"/>
</dbReference>
<dbReference type="CDD" id="cd01042">
    <property type="entry name" value="DMQH"/>
    <property type="match status" value="1"/>
</dbReference>
<keyword evidence="3" id="KW-0479">Metal-binding</keyword>
<evidence type="ECO:0000256" key="1">
    <source>
        <dbReference type="ARBA" id="ARBA00004749"/>
    </source>
</evidence>
<keyword evidence="7" id="KW-0472">Membrane</keyword>
<dbReference type="InterPro" id="IPR009078">
    <property type="entry name" value="Ferritin-like_SF"/>
</dbReference>
<comment type="caution">
    <text evidence="8">The sequence shown here is derived from an EMBL/GenBank/DDBJ whole genome shotgun (WGS) entry which is preliminary data.</text>
</comment>
<keyword evidence="9" id="KW-0830">Ubiquinone</keyword>
<dbReference type="GO" id="GO:0006744">
    <property type="term" value="P:ubiquinone biosynthetic process"/>
    <property type="evidence" value="ECO:0007669"/>
    <property type="project" value="UniProtKB-KW"/>
</dbReference>
<reference evidence="8" key="3">
    <citation type="submission" date="2023-01" db="EMBL/GenBank/DDBJ databases">
        <authorList>
            <person name="Sun Q."/>
            <person name="Evtushenko L."/>
        </authorList>
    </citation>
    <scope>NUCLEOTIDE SEQUENCE</scope>
    <source>
        <strain evidence="8">VKM B-1606</strain>
    </source>
</reference>
<dbReference type="Proteomes" id="UP000758856">
    <property type="component" value="Unassembled WGS sequence"/>
</dbReference>
<evidence type="ECO:0000256" key="5">
    <source>
        <dbReference type="ARBA" id="ARBA00023004"/>
    </source>
</evidence>
<organism evidence="8 11">
    <name type="scientific">Methylopila capsulata</name>
    <dbReference type="NCBI Taxonomy" id="61654"/>
    <lineage>
        <taxon>Bacteria</taxon>
        <taxon>Pseudomonadati</taxon>
        <taxon>Pseudomonadota</taxon>
        <taxon>Alphaproteobacteria</taxon>
        <taxon>Hyphomicrobiales</taxon>
        <taxon>Methylopilaceae</taxon>
        <taxon>Methylopila</taxon>
    </lineage>
</organism>
<dbReference type="PANTHER" id="PTHR11237">
    <property type="entry name" value="COENZYME Q10 BIOSYNTHESIS PROTEIN 7"/>
    <property type="match status" value="1"/>
</dbReference>
<keyword evidence="5" id="KW-0408">Iron</keyword>
<evidence type="ECO:0000256" key="4">
    <source>
        <dbReference type="ARBA" id="ARBA00023002"/>
    </source>
</evidence>
<evidence type="ECO:0000256" key="7">
    <source>
        <dbReference type="ARBA" id="ARBA00023136"/>
    </source>
</evidence>
<dbReference type="InterPro" id="IPR011566">
    <property type="entry name" value="Ubq_synth_Coq7"/>
</dbReference>